<dbReference type="GO" id="GO:0032259">
    <property type="term" value="P:methylation"/>
    <property type="evidence" value="ECO:0007669"/>
    <property type="project" value="UniProtKB-KW"/>
</dbReference>
<keyword evidence="3" id="KW-0489">Methyltransferase</keyword>
<dbReference type="Gene3D" id="3.40.50.150">
    <property type="entry name" value="Vaccinia Virus protein VP39"/>
    <property type="match status" value="1"/>
</dbReference>
<dbReference type="InterPro" id="IPR013216">
    <property type="entry name" value="Methyltransf_11"/>
</dbReference>
<sequence length="275" mass="31723">MKIDLGCGTRKHPGFIGLDRIALPGVDVECDLNNGIPLEDHSVDFVMASRSLEYIEDLMGIMREIYRVCRHKAIVCILAPYAHTSYHLTNPYFRSYFDEHLPRYLTDEMYLYDPLQENQYFIEPLAGINREGNSEIDFRLLQCEFYYMPSYQSPIYEEEDKRVLRQSSLNVVDEILYYFVAVKEPITAEELEESAQRTYLEPVGLTERRAGEREPAESELHKPGLFRHDSGSVLPVREAEFTGSKPARMNRKGKKSRAAANKVNAKTRKKAARKA</sequence>
<dbReference type="AlphaFoldDB" id="A0A7X3JXJ8"/>
<feature type="compositionally biased region" description="Basic residues" evidence="1">
    <location>
        <begin position="248"/>
        <end position="257"/>
    </location>
</feature>
<dbReference type="GO" id="GO:0008757">
    <property type="term" value="F:S-adenosylmethionine-dependent methyltransferase activity"/>
    <property type="evidence" value="ECO:0007669"/>
    <property type="project" value="InterPro"/>
</dbReference>
<feature type="region of interest" description="Disordered" evidence="1">
    <location>
        <begin position="206"/>
        <end position="275"/>
    </location>
</feature>
<evidence type="ECO:0000313" key="3">
    <source>
        <dbReference type="EMBL" id="MVO98118.1"/>
    </source>
</evidence>
<reference evidence="3 4" key="1">
    <citation type="journal article" date="2019" name="Microorganisms">
        <title>Paenibacillus lutrae sp. nov., A Chitinolytic Species Isolated from A River Otter in Castril Natural Park, Granada, Spain.</title>
        <authorList>
            <person name="Rodriguez M."/>
            <person name="Reina J.C."/>
            <person name="Bejar V."/>
            <person name="Llamas I."/>
        </authorList>
    </citation>
    <scope>NUCLEOTIDE SEQUENCE [LARGE SCALE GENOMIC DNA]</scope>
    <source>
        <strain evidence="3 4">N10</strain>
    </source>
</reference>
<comment type="caution">
    <text evidence="3">The sequence shown here is derived from an EMBL/GenBank/DDBJ whole genome shotgun (WGS) entry which is preliminary data.</text>
</comment>
<dbReference type="SUPFAM" id="SSF53335">
    <property type="entry name" value="S-adenosyl-L-methionine-dependent methyltransferases"/>
    <property type="match status" value="1"/>
</dbReference>
<proteinExistence type="predicted"/>
<feature type="domain" description="Methyltransferase type 11" evidence="2">
    <location>
        <begin position="28"/>
        <end position="76"/>
    </location>
</feature>
<feature type="compositionally biased region" description="Basic and acidic residues" evidence="1">
    <location>
        <begin position="206"/>
        <end position="230"/>
    </location>
</feature>
<dbReference type="EMBL" id="RHLK01000001">
    <property type="protein sequence ID" value="MVO98118.1"/>
    <property type="molecule type" value="Genomic_DNA"/>
</dbReference>
<keyword evidence="4" id="KW-1185">Reference proteome</keyword>
<dbReference type="OrthoDB" id="2636445at2"/>
<dbReference type="RefSeq" id="WP_157332008.1">
    <property type="nucleotide sequence ID" value="NZ_RHLK01000001.1"/>
</dbReference>
<protein>
    <submittedName>
        <fullName evidence="3">Methyltransferase domain-containing protein</fullName>
    </submittedName>
</protein>
<name>A0A7X3JXJ8_9BACL</name>
<keyword evidence="3" id="KW-0808">Transferase</keyword>
<organism evidence="3 4">
    <name type="scientific">Paenibacillus lutrae</name>
    <dbReference type="NCBI Taxonomy" id="2078573"/>
    <lineage>
        <taxon>Bacteria</taxon>
        <taxon>Bacillati</taxon>
        <taxon>Bacillota</taxon>
        <taxon>Bacilli</taxon>
        <taxon>Bacillales</taxon>
        <taxon>Paenibacillaceae</taxon>
        <taxon>Paenibacillus</taxon>
    </lineage>
</organism>
<dbReference type="Pfam" id="PF08241">
    <property type="entry name" value="Methyltransf_11"/>
    <property type="match status" value="1"/>
</dbReference>
<evidence type="ECO:0000259" key="2">
    <source>
        <dbReference type="Pfam" id="PF08241"/>
    </source>
</evidence>
<gene>
    <name evidence="3" type="ORF">EDM21_00920</name>
</gene>
<evidence type="ECO:0000256" key="1">
    <source>
        <dbReference type="SAM" id="MobiDB-lite"/>
    </source>
</evidence>
<accession>A0A7X3JXJ8</accession>
<evidence type="ECO:0000313" key="4">
    <source>
        <dbReference type="Proteomes" id="UP000490800"/>
    </source>
</evidence>
<feature type="compositionally biased region" description="Basic residues" evidence="1">
    <location>
        <begin position="265"/>
        <end position="275"/>
    </location>
</feature>
<dbReference type="Proteomes" id="UP000490800">
    <property type="component" value="Unassembled WGS sequence"/>
</dbReference>
<dbReference type="InterPro" id="IPR029063">
    <property type="entry name" value="SAM-dependent_MTases_sf"/>
</dbReference>